<organism evidence="7 8">
    <name type="scientific">Cherax quadricarinatus</name>
    <name type="common">Australian red claw crayfish</name>
    <dbReference type="NCBI Taxonomy" id="27406"/>
    <lineage>
        <taxon>Eukaryota</taxon>
        <taxon>Metazoa</taxon>
        <taxon>Ecdysozoa</taxon>
        <taxon>Arthropoda</taxon>
        <taxon>Crustacea</taxon>
        <taxon>Multicrustacea</taxon>
        <taxon>Malacostraca</taxon>
        <taxon>Eumalacostraca</taxon>
        <taxon>Eucarida</taxon>
        <taxon>Decapoda</taxon>
        <taxon>Pleocyemata</taxon>
        <taxon>Astacidea</taxon>
        <taxon>Parastacoidea</taxon>
        <taxon>Parastacidae</taxon>
        <taxon>Cherax</taxon>
    </lineage>
</organism>
<evidence type="ECO:0000256" key="3">
    <source>
        <dbReference type="ARBA" id="ARBA00022676"/>
    </source>
</evidence>
<keyword evidence="3 5" id="KW-0328">Glycosyltransferase</keyword>
<feature type="domain" description="Pyrimidine nucleoside phosphorylase C-terminal" evidence="6">
    <location>
        <begin position="367"/>
        <end position="440"/>
    </location>
</feature>
<dbReference type="Gene3D" id="1.20.970.10">
    <property type="entry name" value="Transferase, Pyrimidine Nucleoside Phosphorylase, Chain C"/>
    <property type="match status" value="1"/>
</dbReference>
<evidence type="ECO:0000256" key="2">
    <source>
        <dbReference type="ARBA" id="ARBA00011738"/>
    </source>
</evidence>
<dbReference type="InterPro" id="IPR017872">
    <property type="entry name" value="Pyrmidine_PPase_CS"/>
</dbReference>
<accession>A0AAW0XZZ5</accession>
<dbReference type="EC" id="2.4.2.4" evidence="5"/>
<dbReference type="InterPro" id="IPR013102">
    <property type="entry name" value="PYNP_C"/>
</dbReference>
<comment type="pathway">
    <text evidence="5">Pyrimidine metabolism; dTMP biosynthesis via salvage pathway; dTMP from thymine: step 1/2.</text>
</comment>
<dbReference type="InterPro" id="IPR036320">
    <property type="entry name" value="Glycosyl_Trfase_fam3_N_dom_sf"/>
</dbReference>
<dbReference type="Gene3D" id="3.40.1030.10">
    <property type="entry name" value="Nucleoside phosphorylase/phosphoribosyltransferase catalytic domain"/>
    <property type="match status" value="1"/>
</dbReference>
<dbReference type="EMBL" id="JARKIK010000008">
    <property type="protein sequence ID" value="KAK8750117.1"/>
    <property type="molecule type" value="Genomic_DNA"/>
</dbReference>
<evidence type="ECO:0000313" key="8">
    <source>
        <dbReference type="Proteomes" id="UP001445076"/>
    </source>
</evidence>
<sequence>MVKTVSSAPGSAEQGELTVSDLLAFKIKGGELTDNQINFLARAITDRTMDDCQLGALLMCIKLKGMTDQETVALTRAMRDSGSVMCWPEDWLVADKHSTGGVGDKVSLALAPALATLGLKVPMISGRGLSHTGGTLDKLESIPGFRVSLTEEEVHAALADVGCCIMGQTTDIVPADRRMYATRGVTSTVFSLPLIVSSIVSKKAAESVKALVMDVKYGRGAFSKTREEGEQLAQALVNVTKGLGMKVCALLTAMDVPIGTTIGNALEVREALDCLRGRGPPDLHQLVTHLGGELLAMSGVTASVNEGHEAVVRVLSDGSARATFSAMLQKQGVSVEVAESLCGDEPDYHHLPAATHCTPLLATTAGVVVDMDAMVVARVSLALGTGRTRIDDPINYAAGIILLKVVGERVEAGEAWAELHHDAPLSKMILTTAQTAITINPDTDVFKKPSLITARFA</sequence>
<dbReference type="GO" id="GO:0005829">
    <property type="term" value="C:cytosol"/>
    <property type="evidence" value="ECO:0007669"/>
    <property type="project" value="TreeGrafter"/>
</dbReference>
<dbReference type="InterPro" id="IPR018090">
    <property type="entry name" value="Pyrmidine_PPas_bac/euk"/>
</dbReference>
<dbReference type="NCBIfam" id="TIGR02644">
    <property type="entry name" value="Y_phosphoryl"/>
    <property type="match status" value="1"/>
</dbReference>
<dbReference type="AlphaFoldDB" id="A0AAW0XZZ5"/>
<name>A0AAW0XZZ5_CHEQU</name>
<dbReference type="InterPro" id="IPR017459">
    <property type="entry name" value="Glycosyl_Trfase_fam3_N_dom"/>
</dbReference>
<comment type="subunit">
    <text evidence="2 5">Homodimer.</text>
</comment>
<comment type="similarity">
    <text evidence="1 5">Belongs to the thymidine/pyrimidine-nucleoside phosphorylase family.</text>
</comment>
<dbReference type="PROSITE" id="PS00647">
    <property type="entry name" value="THYMID_PHOSPHORYLASE"/>
    <property type="match status" value="1"/>
</dbReference>
<dbReference type="InterPro" id="IPR035902">
    <property type="entry name" value="Nuc_phospho_transferase"/>
</dbReference>
<dbReference type="Pfam" id="PF07831">
    <property type="entry name" value="PYNP_C"/>
    <property type="match status" value="1"/>
</dbReference>
<dbReference type="SMART" id="SM00941">
    <property type="entry name" value="PYNP_C"/>
    <property type="match status" value="1"/>
</dbReference>
<dbReference type="GO" id="GO:0009032">
    <property type="term" value="F:thymidine phosphorylase activity"/>
    <property type="evidence" value="ECO:0007669"/>
    <property type="project" value="UniProtKB-UniRule"/>
</dbReference>
<dbReference type="InterPro" id="IPR036566">
    <property type="entry name" value="PYNP-like_C_sf"/>
</dbReference>
<dbReference type="SUPFAM" id="SSF52418">
    <property type="entry name" value="Nucleoside phosphorylase/phosphoribosyltransferase catalytic domain"/>
    <property type="match status" value="1"/>
</dbReference>
<dbReference type="GO" id="GO:0004645">
    <property type="term" value="F:1,4-alpha-oligoglucan phosphorylase activity"/>
    <property type="evidence" value="ECO:0007669"/>
    <property type="project" value="InterPro"/>
</dbReference>
<dbReference type="PANTHER" id="PTHR10515:SF0">
    <property type="entry name" value="THYMIDINE PHOSPHORYLASE"/>
    <property type="match status" value="1"/>
</dbReference>
<reference evidence="7" key="2">
    <citation type="submission" date="2024-01" db="EMBL/GenBank/DDBJ databases">
        <authorList>
            <person name="He J."/>
            <person name="Wang M."/>
            <person name="Zheng J."/>
            <person name="Liu Z."/>
        </authorList>
    </citation>
    <scope>NUCLEOTIDE SEQUENCE</scope>
    <source>
        <strain evidence="7">ZL_2023a</strain>
        <tissue evidence="7">Muscle</tissue>
    </source>
</reference>
<proteinExistence type="inferred from homology"/>
<dbReference type="InterPro" id="IPR000053">
    <property type="entry name" value="Thymidine/pyrmidine_PPase"/>
</dbReference>
<dbReference type="SUPFAM" id="SSF54680">
    <property type="entry name" value="Pyrimidine nucleoside phosphorylase C-terminal domain"/>
    <property type="match status" value="1"/>
</dbReference>
<dbReference type="Pfam" id="PF00591">
    <property type="entry name" value="Glycos_transf_3"/>
    <property type="match status" value="1"/>
</dbReference>
<dbReference type="PANTHER" id="PTHR10515">
    <property type="entry name" value="THYMIDINE PHOSPHORYLASE"/>
    <property type="match status" value="1"/>
</dbReference>
<gene>
    <name evidence="7" type="ORF">OTU49_015244</name>
</gene>
<dbReference type="SUPFAM" id="SSF47648">
    <property type="entry name" value="Nucleoside phosphorylase/phosphoribosyltransferase N-terminal domain"/>
    <property type="match status" value="1"/>
</dbReference>
<dbReference type="EMBL" id="JARKIK010000008">
    <property type="protein sequence ID" value="KAK8750116.1"/>
    <property type="molecule type" value="Genomic_DNA"/>
</dbReference>
<dbReference type="EMBL" id="JARKIK010000008">
    <property type="protein sequence ID" value="KAK8750118.1"/>
    <property type="molecule type" value="Genomic_DNA"/>
</dbReference>
<evidence type="ECO:0000313" key="7">
    <source>
        <dbReference type="EMBL" id="KAK8750118.1"/>
    </source>
</evidence>
<comment type="caution">
    <text evidence="7">The sequence shown here is derived from an EMBL/GenBank/DDBJ whole genome shotgun (WGS) entry which is preliminary data.</text>
</comment>
<keyword evidence="8" id="KW-1185">Reference proteome</keyword>
<reference evidence="7 8" key="1">
    <citation type="journal article" date="2024" name="BMC Genomics">
        <title>Genome assembly of redclaw crayfish (Cherax quadricarinatus) provides insights into its immune adaptation and hypoxia tolerance.</title>
        <authorList>
            <person name="Liu Z."/>
            <person name="Zheng J."/>
            <person name="Li H."/>
            <person name="Fang K."/>
            <person name="Wang S."/>
            <person name="He J."/>
            <person name="Zhou D."/>
            <person name="Weng S."/>
            <person name="Chi M."/>
            <person name="Gu Z."/>
            <person name="He J."/>
            <person name="Li F."/>
            <person name="Wang M."/>
        </authorList>
    </citation>
    <scope>NUCLEOTIDE SEQUENCE [LARGE SCALE GENOMIC DNA]</scope>
    <source>
        <strain evidence="7">ZL_2023a</strain>
    </source>
</reference>
<dbReference type="GO" id="GO:0006206">
    <property type="term" value="P:pyrimidine nucleobase metabolic process"/>
    <property type="evidence" value="ECO:0007669"/>
    <property type="project" value="InterPro"/>
</dbReference>
<dbReference type="Proteomes" id="UP001445076">
    <property type="component" value="Unassembled WGS sequence"/>
</dbReference>
<dbReference type="NCBIfam" id="NF004490">
    <property type="entry name" value="PRK05820.1"/>
    <property type="match status" value="1"/>
</dbReference>
<dbReference type="GO" id="GO:0006213">
    <property type="term" value="P:pyrimidine nucleoside metabolic process"/>
    <property type="evidence" value="ECO:0007669"/>
    <property type="project" value="UniProtKB-UniRule"/>
</dbReference>
<evidence type="ECO:0000256" key="1">
    <source>
        <dbReference type="ARBA" id="ARBA00006915"/>
    </source>
</evidence>
<comment type="catalytic activity">
    <reaction evidence="5">
        <text>thymidine + phosphate = 2-deoxy-alpha-D-ribose 1-phosphate + thymine</text>
        <dbReference type="Rhea" id="RHEA:16037"/>
        <dbReference type="ChEBI" id="CHEBI:17748"/>
        <dbReference type="ChEBI" id="CHEBI:17821"/>
        <dbReference type="ChEBI" id="CHEBI:43474"/>
        <dbReference type="ChEBI" id="CHEBI:57259"/>
        <dbReference type="EC" id="2.4.2.4"/>
    </reaction>
</comment>
<dbReference type="InterPro" id="IPR000312">
    <property type="entry name" value="Glycosyl_Trfase_fam3"/>
</dbReference>
<dbReference type="Pfam" id="PF02885">
    <property type="entry name" value="Glycos_trans_3N"/>
    <property type="match status" value="1"/>
</dbReference>
<evidence type="ECO:0000256" key="4">
    <source>
        <dbReference type="ARBA" id="ARBA00022679"/>
    </source>
</evidence>
<evidence type="ECO:0000259" key="6">
    <source>
        <dbReference type="SMART" id="SM00941"/>
    </source>
</evidence>
<evidence type="ECO:0000256" key="5">
    <source>
        <dbReference type="PIRNR" id="PIRNR000478"/>
    </source>
</evidence>
<protein>
    <recommendedName>
        <fullName evidence="5">Thymidine phosphorylase</fullName>
        <shortName evidence="5">TP</shortName>
        <ecNumber evidence="5">2.4.2.4</ecNumber>
    </recommendedName>
    <alternativeName>
        <fullName evidence="5">TdRPase</fullName>
    </alternativeName>
</protein>
<keyword evidence="4 5" id="KW-0808">Transferase</keyword>
<dbReference type="FunFam" id="3.40.1030.10:FF:000003">
    <property type="entry name" value="Pyrimidine-nucleoside phosphorylase"/>
    <property type="match status" value="1"/>
</dbReference>
<comment type="function">
    <text evidence="5">Catalyzes the reversible phosphorolysis of thymidine. The produced molecules are then utilized as carbon and energy sources or in the rescue of pyrimidine bases for nucleotide synthesis.</text>
</comment>
<dbReference type="PIRSF" id="PIRSF000478">
    <property type="entry name" value="TP_PyNP"/>
    <property type="match status" value="1"/>
</dbReference>
<dbReference type="Gene3D" id="3.90.1170.30">
    <property type="entry name" value="Pyrimidine nucleoside phosphorylase-like, C-terminal domain"/>
    <property type="match status" value="1"/>
</dbReference>